<evidence type="ECO:0008006" key="5">
    <source>
        <dbReference type="Google" id="ProtNLM"/>
    </source>
</evidence>
<dbReference type="AlphaFoldDB" id="A0A2H3JID2"/>
<evidence type="ECO:0000313" key="4">
    <source>
        <dbReference type="Proteomes" id="UP000218811"/>
    </source>
</evidence>
<feature type="chain" id="PRO_5013816812" description="Secreted protein" evidence="2">
    <location>
        <begin position="32"/>
        <end position="155"/>
    </location>
</feature>
<reference evidence="3 4" key="1">
    <citation type="journal article" date="2012" name="Science">
        <title>The Paleozoic origin of enzymatic lignin decomposition reconstructed from 31 fungal genomes.</title>
        <authorList>
            <person name="Floudas D."/>
            <person name="Binder M."/>
            <person name="Riley R."/>
            <person name="Barry K."/>
            <person name="Blanchette R.A."/>
            <person name="Henrissat B."/>
            <person name="Martinez A.T."/>
            <person name="Otillar R."/>
            <person name="Spatafora J.W."/>
            <person name="Yadav J.S."/>
            <person name="Aerts A."/>
            <person name="Benoit I."/>
            <person name="Boyd A."/>
            <person name="Carlson A."/>
            <person name="Copeland A."/>
            <person name="Coutinho P.M."/>
            <person name="de Vries R.P."/>
            <person name="Ferreira P."/>
            <person name="Findley K."/>
            <person name="Foster B."/>
            <person name="Gaskell J."/>
            <person name="Glotzer D."/>
            <person name="Gorecki P."/>
            <person name="Heitman J."/>
            <person name="Hesse C."/>
            <person name="Hori C."/>
            <person name="Igarashi K."/>
            <person name="Jurgens J.A."/>
            <person name="Kallen N."/>
            <person name="Kersten P."/>
            <person name="Kohler A."/>
            <person name="Kuees U."/>
            <person name="Kumar T.K.A."/>
            <person name="Kuo A."/>
            <person name="LaButti K."/>
            <person name="Larrondo L.F."/>
            <person name="Lindquist E."/>
            <person name="Ling A."/>
            <person name="Lombard V."/>
            <person name="Lucas S."/>
            <person name="Lundell T."/>
            <person name="Martin R."/>
            <person name="McLaughlin D.J."/>
            <person name="Morgenstern I."/>
            <person name="Morin E."/>
            <person name="Murat C."/>
            <person name="Nagy L.G."/>
            <person name="Nolan M."/>
            <person name="Ohm R.A."/>
            <person name="Patyshakuliyeva A."/>
            <person name="Rokas A."/>
            <person name="Ruiz-Duenas F.J."/>
            <person name="Sabat G."/>
            <person name="Salamov A."/>
            <person name="Samejima M."/>
            <person name="Schmutz J."/>
            <person name="Slot J.C."/>
            <person name="St John F."/>
            <person name="Stenlid J."/>
            <person name="Sun H."/>
            <person name="Sun S."/>
            <person name="Syed K."/>
            <person name="Tsang A."/>
            <person name="Wiebenga A."/>
            <person name="Young D."/>
            <person name="Pisabarro A."/>
            <person name="Eastwood D.C."/>
            <person name="Martin F."/>
            <person name="Cullen D."/>
            <person name="Grigoriev I.V."/>
            <person name="Hibbett D.S."/>
        </authorList>
    </citation>
    <scope>NUCLEOTIDE SEQUENCE [LARGE SCALE GENOMIC DNA]</scope>
    <source>
        <strain evidence="3 4">MD-104</strain>
    </source>
</reference>
<dbReference type="Proteomes" id="UP000218811">
    <property type="component" value="Unassembled WGS sequence"/>
</dbReference>
<dbReference type="EMBL" id="KB468113">
    <property type="protein sequence ID" value="PCH41315.1"/>
    <property type="molecule type" value="Genomic_DNA"/>
</dbReference>
<name>A0A2H3JID2_WOLCO</name>
<keyword evidence="4" id="KW-1185">Reference proteome</keyword>
<protein>
    <recommendedName>
        <fullName evidence="5">Secreted protein</fullName>
    </recommendedName>
</protein>
<proteinExistence type="predicted"/>
<feature type="region of interest" description="Disordered" evidence="1">
    <location>
        <begin position="116"/>
        <end position="138"/>
    </location>
</feature>
<feature type="signal peptide" evidence="2">
    <location>
        <begin position="1"/>
        <end position="31"/>
    </location>
</feature>
<evidence type="ECO:0000313" key="3">
    <source>
        <dbReference type="EMBL" id="PCH41315.1"/>
    </source>
</evidence>
<accession>A0A2H3JID2</accession>
<evidence type="ECO:0000256" key="1">
    <source>
        <dbReference type="SAM" id="MobiDB-lite"/>
    </source>
</evidence>
<gene>
    <name evidence="3" type="ORF">WOLCODRAFT_162984</name>
</gene>
<evidence type="ECO:0000256" key="2">
    <source>
        <dbReference type="SAM" id="SignalP"/>
    </source>
</evidence>
<keyword evidence="2" id="KW-0732">Signal</keyword>
<sequence length="155" mass="17767">MRRGLYEAACVGAWWRCLWLGGLRTWDATVGRPWDPEMGFLARTSVDGRWPSRRHAASASCCRARAGQVLNCTTASDTSDQKTKLLTGPGRWRRCRHRGNVRRATMGHRWVARWRARHGARDRGRSRSPTKTKSNHVQLHLDSAAPRRPRVRSWA</sequence>
<organism evidence="3 4">
    <name type="scientific">Wolfiporia cocos (strain MD-104)</name>
    <name type="common">Brown rot fungus</name>
    <dbReference type="NCBI Taxonomy" id="742152"/>
    <lineage>
        <taxon>Eukaryota</taxon>
        <taxon>Fungi</taxon>
        <taxon>Dikarya</taxon>
        <taxon>Basidiomycota</taxon>
        <taxon>Agaricomycotina</taxon>
        <taxon>Agaricomycetes</taxon>
        <taxon>Polyporales</taxon>
        <taxon>Phaeolaceae</taxon>
        <taxon>Wolfiporia</taxon>
    </lineage>
</organism>